<organism evidence="2 3">
    <name type="scientific">Stachybotrys chlorohalonatus (strain IBT 40285)</name>
    <dbReference type="NCBI Taxonomy" id="1283841"/>
    <lineage>
        <taxon>Eukaryota</taxon>
        <taxon>Fungi</taxon>
        <taxon>Dikarya</taxon>
        <taxon>Ascomycota</taxon>
        <taxon>Pezizomycotina</taxon>
        <taxon>Sordariomycetes</taxon>
        <taxon>Hypocreomycetidae</taxon>
        <taxon>Hypocreales</taxon>
        <taxon>Stachybotryaceae</taxon>
        <taxon>Stachybotrys</taxon>
    </lineage>
</organism>
<accession>A0A084QZR1</accession>
<reference evidence="2 3" key="1">
    <citation type="journal article" date="2014" name="BMC Genomics">
        <title>Comparative genome sequencing reveals chemotype-specific gene clusters in the toxigenic black mold Stachybotrys.</title>
        <authorList>
            <person name="Semeiks J."/>
            <person name="Borek D."/>
            <person name="Otwinowski Z."/>
            <person name="Grishin N.V."/>
        </authorList>
    </citation>
    <scope>NUCLEOTIDE SEQUENCE [LARGE SCALE GENOMIC DNA]</scope>
    <source>
        <strain evidence="2 3">IBT 40285</strain>
    </source>
</reference>
<dbReference type="Proteomes" id="UP000028524">
    <property type="component" value="Unassembled WGS sequence"/>
</dbReference>
<feature type="region of interest" description="Disordered" evidence="1">
    <location>
        <begin position="105"/>
        <end position="127"/>
    </location>
</feature>
<dbReference type="HOGENOM" id="CLU_1971932_0_0_1"/>
<sequence length="127" mass="13667">MDGIPQGGMPTAKRTVRMYKDAVFLTKHAASNLRGTCDFEQDSCQALDVEALNGNDTPLLQDGNPKAPVDNEAKAVWHATISVPIRSPCKILPNFLGRFIALSYSSAPGPQHPSPGRLSVPLAARDR</sequence>
<evidence type="ECO:0000313" key="2">
    <source>
        <dbReference type="EMBL" id="KFA69446.1"/>
    </source>
</evidence>
<protein>
    <submittedName>
        <fullName evidence="2">Uncharacterized protein</fullName>
    </submittedName>
</protein>
<dbReference type="AlphaFoldDB" id="A0A084QZR1"/>
<dbReference type="EMBL" id="KL659480">
    <property type="protein sequence ID" value="KFA69446.1"/>
    <property type="molecule type" value="Genomic_DNA"/>
</dbReference>
<proteinExistence type="predicted"/>
<keyword evidence="3" id="KW-1185">Reference proteome</keyword>
<evidence type="ECO:0000256" key="1">
    <source>
        <dbReference type="SAM" id="MobiDB-lite"/>
    </source>
</evidence>
<gene>
    <name evidence="2" type="ORF">S40285_10231</name>
</gene>
<evidence type="ECO:0000313" key="3">
    <source>
        <dbReference type="Proteomes" id="UP000028524"/>
    </source>
</evidence>
<name>A0A084QZR1_STAC4</name>
<dbReference type="InParanoid" id="A0A084QZR1"/>